<organism evidence="2">
    <name type="scientific">Medioppia subpectinata</name>
    <dbReference type="NCBI Taxonomy" id="1979941"/>
    <lineage>
        <taxon>Eukaryota</taxon>
        <taxon>Metazoa</taxon>
        <taxon>Ecdysozoa</taxon>
        <taxon>Arthropoda</taxon>
        <taxon>Chelicerata</taxon>
        <taxon>Arachnida</taxon>
        <taxon>Acari</taxon>
        <taxon>Acariformes</taxon>
        <taxon>Sarcoptiformes</taxon>
        <taxon>Oribatida</taxon>
        <taxon>Brachypylina</taxon>
        <taxon>Oppioidea</taxon>
        <taxon>Oppiidae</taxon>
        <taxon>Medioppia</taxon>
    </lineage>
</organism>
<dbReference type="EMBL" id="CAJPIZ010001903">
    <property type="protein sequence ID" value="CAG2104246.1"/>
    <property type="molecule type" value="Genomic_DNA"/>
</dbReference>
<feature type="compositionally biased region" description="Pro residues" evidence="1">
    <location>
        <begin position="49"/>
        <end position="58"/>
    </location>
</feature>
<feature type="region of interest" description="Disordered" evidence="1">
    <location>
        <begin position="18"/>
        <end position="88"/>
    </location>
</feature>
<dbReference type="OrthoDB" id="6503761at2759"/>
<dbReference type="EMBL" id="OC856478">
    <property type="protein sequence ID" value="CAD7623816.1"/>
    <property type="molecule type" value="Genomic_DNA"/>
</dbReference>
<evidence type="ECO:0000313" key="3">
    <source>
        <dbReference type="Proteomes" id="UP000759131"/>
    </source>
</evidence>
<accession>A0A7R9KIZ3</accession>
<proteinExistence type="predicted"/>
<feature type="compositionally biased region" description="Polar residues" evidence="1">
    <location>
        <begin position="59"/>
        <end position="74"/>
    </location>
</feature>
<keyword evidence="3" id="KW-1185">Reference proteome</keyword>
<reference evidence="2" key="1">
    <citation type="submission" date="2020-11" db="EMBL/GenBank/DDBJ databases">
        <authorList>
            <person name="Tran Van P."/>
        </authorList>
    </citation>
    <scope>NUCLEOTIDE SEQUENCE</scope>
</reference>
<sequence length="300" mass="33550">MNISIHYAMNYLKKKLKLSQKPKHEDDDDYDNYIPPVPPHPSTLVAGQVPPPLPPPPLSTTLGSSVITQSNGDPSQPLPAPAVTDEPPISSEELFKQLKEKEFIRRQEEKALIAAQEKDKQNREDWKFFLNLTAKVEDITNKTQSALEKLKDTSAVDDIVNQVDEGLDYVPEPDIVVVKSAGSWVAFTEDGQPPQPLGNNLEVFGWIRHTEDRETKPSKTPQQITEESLKKVAEEAVPETIHLESSQLLDDFGFNKEPEVIPVAYQPVLFEEEDYLDDPFDTSFVNVSTVAPKAAAELIL</sequence>
<feature type="non-terminal residue" evidence="2">
    <location>
        <position position="1"/>
    </location>
</feature>
<name>A0A7R9KIZ3_9ACAR</name>
<gene>
    <name evidence="2" type="ORF">OSB1V03_LOCUS4266</name>
</gene>
<dbReference type="AlphaFoldDB" id="A0A7R9KIZ3"/>
<evidence type="ECO:0000313" key="2">
    <source>
        <dbReference type="EMBL" id="CAD7623816.1"/>
    </source>
</evidence>
<dbReference type="Proteomes" id="UP000759131">
    <property type="component" value="Unassembled WGS sequence"/>
</dbReference>
<evidence type="ECO:0000256" key="1">
    <source>
        <dbReference type="SAM" id="MobiDB-lite"/>
    </source>
</evidence>
<protein>
    <submittedName>
        <fullName evidence="2">Uncharacterized protein</fullName>
    </submittedName>
</protein>